<evidence type="ECO:0000259" key="6">
    <source>
        <dbReference type="PROSITE" id="PS50850"/>
    </source>
</evidence>
<feature type="transmembrane region" description="Helical" evidence="5">
    <location>
        <begin position="460"/>
        <end position="481"/>
    </location>
</feature>
<dbReference type="AlphaFoldDB" id="A0A8J2IYG6"/>
<feature type="transmembrane region" description="Helical" evidence="5">
    <location>
        <begin position="101"/>
        <end position="120"/>
    </location>
</feature>
<name>A0A8J2IYG6_9HEXA</name>
<dbReference type="PANTHER" id="PTHR24064">
    <property type="entry name" value="SOLUTE CARRIER FAMILY 22 MEMBER"/>
    <property type="match status" value="1"/>
</dbReference>
<reference evidence="7" key="1">
    <citation type="submission" date="2021-06" db="EMBL/GenBank/DDBJ databases">
        <authorList>
            <person name="Hodson N. C."/>
            <person name="Mongue J. A."/>
            <person name="Jaron S. K."/>
        </authorList>
    </citation>
    <scope>NUCLEOTIDE SEQUENCE</scope>
</reference>
<dbReference type="OrthoDB" id="5296287at2759"/>
<dbReference type="Pfam" id="PF00083">
    <property type="entry name" value="Sugar_tr"/>
    <property type="match status" value="1"/>
</dbReference>
<feature type="transmembrane region" description="Helical" evidence="5">
    <location>
        <begin position="31"/>
        <end position="54"/>
    </location>
</feature>
<dbReference type="GO" id="GO:0016020">
    <property type="term" value="C:membrane"/>
    <property type="evidence" value="ECO:0007669"/>
    <property type="project" value="UniProtKB-SubCell"/>
</dbReference>
<comment type="subcellular location">
    <subcellularLocation>
        <location evidence="1">Membrane</location>
        <topology evidence="1">Multi-pass membrane protein</topology>
    </subcellularLocation>
</comment>
<feature type="transmembrane region" description="Helical" evidence="5">
    <location>
        <begin position="339"/>
        <end position="358"/>
    </location>
</feature>
<evidence type="ECO:0000256" key="2">
    <source>
        <dbReference type="ARBA" id="ARBA00022692"/>
    </source>
</evidence>
<sequence length="528" mass="57926">MCKEGNKKVVEKPGNVEEILESLGGFGKFQFLILFLLLCMEIPCAFLIFVPVFIGVSPPEWLCDNETILRADVCSCPGIVSPIDPDATIVTEWGLICGSSWVSDTIVSLQMSGMLIGNIYISQLSDWYGRRYCFLGITLQMALGSILTAASPNPYVYAFARFLCGSSFSGFLSLNAIYSMEFLTPKWRPVASAVSPVGVAIMILGLLGYLIRPWRSLVYATCIPFIGIIFIFPFITESPRWLLRNNKIDEAHKVFAQMAKTNGKEPVDFETLQEIAKKERPFSDKAPEDVVVQRFSYLEFYRNPSLRKTTLCLQGIWFTWGLVYFGIGFNIKNLAGSPYLNMVYMGLMDSLAYPTSFFVNNKIGRRKSMVAFMTLVAFFLVGIAIVQLTLDRAESGVIIAALCFLAKYGTAGARSAARTLTGESYPTAIRVMGIGFSGGTASLGGALAPQLAYLGTYWPSVPFFGFAVISVGGSLVSFLLAETNGRPLEEEVKEDKIKIKLGQDIVHVMSPSLSSVITVEDASGSKSI</sequence>
<dbReference type="InterPro" id="IPR005829">
    <property type="entry name" value="Sugar_transporter_CS"/>
</dbReference>
<keyword evidence="2 5" id="KW-0812">Transmembrane</keyword>
<feature type="transmembrane region" description="Helical" evidence="5">
    <location>
        <begin position="310"/>
        <end position="327"/>
    </location>
</feature>
<feature type="transmembrane region" description="Helical" evidence="5">
    <location>
        <begin position="429"/>
        <end position="448"/>
    </location>
</feature>
<evidence type="ECO:0000256" key="4">
    <source>
        <dbReference type="ARBA" id="ARBA00023136"/>
    </source>
</evidence>
<accession>A0A8J2IYG6</accession>
<dbReference type="PROSITE" id="PS50850">
    <property type="entry name" value="MFS"/>
    <property type="match status" value="1"/>
</dbReference>
<dbReference type="GO" id="GO:0022857">
    <property type="term" value="F:transmembrane transporter activity"/>
    <property type="evidence" value="ECO:0007669"/>
    <property type="project" value="InterPro"/>
</dbReference>
<keyword evidence="4 5" id="KW-0472">Membrane</keyword>
<keyword evidence="3 5" id="KW-1133">Transmembrane helix</keyword>
<feature type="transmembrane region" description="Helical" evidence="5">
    <location>
        <begin position="217"/>
        <end position="235"/>
    </location>
</feature>
<feature type="transmembrane region" description="Helical" evidence="5">
    <location>
        <begin position="370"/>
        <end position="390"/>
    </location>
</feature>
<keyword evidence="8" id="KW-1185">Reference proteome</keyword>
<evidence type="ECO:0000256" key="3">
    <source>
        <dbReference type="ARBA" id="ARBA00022989"/>
    </source>
</evidence>
<evidence type="ECO:0000313" key="7">
    <source>
        <dbReference type="EMBL" id="CAG7653409.1"/>
    </source>
</evidence>
<feature type="transmembrane region" description="Helical" evidence="5">
    <location>
        <begin position="132"/>
        <end position="150"/>
    </location>
</feature>
<dbReference type="InterPro" id="IPR020846">
    <property type="entry name" value="MFS_dom"/>
</dbReference>
<gene>
    <name evidence="7" type="ORF">AFUS01_LOCUS840</name>
</gene>
<dbReference type="InterPro" id="IPR005828">
    <property type="entry name" value="MFS_sugar_transport-like"/>
</dbReference>
<evidence type="ECO:0000256" key="1">
    <source>
        <dbReference type="ARBA" id="ARBA00004141"/>
    </source>
</evidence>
<evidence type="ECO:0000256" key="5">
    <source>
        <dbReference type="SAM" id="Phobius"/>
    </source>
</evidence>
<feature type="transmembrane region" description="Helical" evidence="5">
    <location>
        <begin position="396"/>
        <end position="417"/>
    </location>
</feature>
<evidence type="ECO:0000313" key="8">
    <source>
        <dbReference type="Proteomes" id="UP000708208"/>
    </source>
</evidence>
<feature type="transmembrane region" description="Helical" evidence="5">
    <location>
        <begin position="190"/>
        <end position="211"/>
    </location>
</feature>
<dbReference type="EMBL" id="CAJVCH010004447">
    <property type="protein sequence ID" value="CAG7653409.1"/>
    <property type="molecule type" value="Genomic_DNA"/>
</dbReference>
<protein>
    <recommendedName>
        <fullName evidence="6">Major facilitator superfamily (MFS) profile domain-containing protein</fullName>
    </recommendedName>
</protein>
<organism evidence="7 8">
    <name type="scientific">Allacma fusca</name>
    <dbReference type="NCBI Taxonomy" id="39272"/>
    <lineage>
        <taxon>Eukaryota</taxon>
        <taxon>Metazoa</taxon>
        <taxon>Ecdysozoa</taxon>
        <taxon>Arthropoda</taxon>
        <taxon>Hexapoda</taxon>
        <taxon>Collembola</taxon>
        <taxon>Symphypleona</taxon>
        <taxon>Sminthuridae</taxon>
        <taxon>Allacma</taxon>
    </lineage>
</organism>
<dbReference type="Proteomes" id="UP000708208">
    <property type="component" value="Unassembled WGS sequence"/>
</dbReference>
<comment type="caution">
    <text evidence="7">The sequence shown here is derived from an EMBL/GenBank/DDBJ whole genome shotgun (WGS) entry which is preliminary data.</text>
</comment>
<proteinExistence type="predicted"/>
<feature type="transmembrane region" description="Helical" evidence="5">
    <location>
        <begin position="156"/>
        <end position="178"/>
    </location>
</feature>
<dbReference type="PROSITE" id="PS00216">
    <property type="entry name" value="SUGAR_TRANSPORT_1"/>
    <property type="match status" value="1"/>
</dbReference>
<feature type="domain" description="Major facilitator superfamily (MFS) profile" evidence="6">
    <location>
        <begin position="44"/>
        <end position="485"/>
    </location>
</feature>